<proteinExistence type="predicted"/>
<name>A0A1T5FL63_9HYPH</name>
<dbReference type="Pfam" id="PF23961">
    <property type="entry name" value="Phage_tail_terminator_9"/>
    <property type="match status" value="1"/>
</dbReference>
<gene>
    <name evidence="2" type="ORF">SAMN05660750_03328</name>
</gene>
<dbReference type="Proteomes" id="UP000190130">
    <property type="component" value="Unassembled WGS sequence"/>
</dbReference>
<evidence type="ECO:0000259" key="1">
    <source>
        <dbReference type="Pfam" id="PF23961"/>
    </source>
</evidence>
<evidence type="ECO:0000313" key="3">
    <source>
        <dbReference type="Proteomes" id="UP000190130"/>
    </source>
</evidence>
<organism evidence="2 3">
    <name type="scientific">Bosea thiooxidans</name>
    <dbReference type="NCBI Taxonomy" id="53254"/>
    <lineage>
        <taxon>Bacteria</taxon>
        <taxon>Pseudomonadati</taxon>
        <taxon>Pseudomonadota</taxon>
        <taxon>Alphaproteobacteria</taxon>
        <taxon>Hyphomicrobiales</taxon>
        <taxon>Boseaceae</taxon>
        <taxon>Bosea</taxon>
    </lineage>
</organism>
<dbReference type="OrthoDB" id="8450705at2"/>
<protein>
    <recommendedName>
        <fullName evidence="1">Phage neck terminator protein gp12-like domain-containing protein</fullName>
    </recommendedName>
</protein>
<reference evidence="2 3" key="1">
    <citation type="submission" date="2017-02" db="EMBL/GenBank/DDBJ databases">
        <authorList>
            <person name="Peterson S.W."/>
        </authorList>
    </citation>
    <scope>NUCLEOTIDE SEQUENCE [LARGE SCALE GENOMIC DNA]</scope>
    <source>
        <strain evidence="2 3">DSM 9653</strain>
    </source>
</reference>
<dbReference type="AlphaFoldDB" id="A0A1T5FL63"/>
<accession>A0A1T5FL63</accession>
<evidence type="ECO:0000313" key="2">
    <source>
        <dbReference type="EMBL" id="SKB96941.1"/>
    </source>
</evidence>
<dbReference type="RefSeq" id="WP_079591762.1">
    <property type="nucleotide sequence ID" value="NZ_FUYX01000009.1"/>
</dbReference>
<dbReference type="InterPro" id="IPR057087">
    <property type="entry name" value="Gp12-like"/>
</dbReference>
<feature type="domain" description="Phage neck terminator protein gp12-like" evidence="1">
    <location>
        <begin position="10"/>
        <end position="170"/>
    </location>
</feature>
<dbReference type="EMBL" id="FUYX01000009">
    <property type="protein sequence ID" value="SKB96941.1"/>
    <property type="molecule type" value="Genomic_DNA"/>
</dbReference>
<sequence>MIEDEAYRSLRTYLKRVDDNASLITPTREKLVDIIRDNQNAPRPKGPYAMIQFLTDRDTGEIDGECYENRQIGGEDRVVLSKHRGVELLFRVHVYAPRPVDYAGLLLAGLRSGEAAVWMAPFLVREVGEATRAPEMVQQTPEGRAQFDVTVGTIATDQLLVDVIETGEVTFEGQGGATVTRSLTFTKP</sequence>
<dbReference type="NCBIfam" id="NF047498">
    <property type="entry name" value="LIC_12616_fam"/>
    <property type="match status" value="1"/>
</dbReference>